<comment type="caution">
    <text evidence="1">The sequence shown here is derived from an EMBL/GenBank/DDBJ whole genome shotgun (WGS) entry which is preliminary data.</text>
</comment>
<organism evidence="1 2">
    <name type="scientific">Pontibacter saemangeumensis</name>
    <dbReference type="NCBI Taxonomy" id="1084525"/>
    <lineage>
        <taxon>Bacteria</taxon>
        <taxon>Pseudomonadati</taxon>
        <taxon>Bacteroidota</taxon>
        <taxon>Cytophagia</taxon>
        <taxon>Cytophagales</taxon>
        <taxon>Hymenobacteraceae</taxon>
        <taxon>Pontibacter</taxon>
    </lineage>
</organism>
<proteinExistence type="predicted"/>
<dbReference type="Proteomes" id="UP001500552">
    <property type="component" value="Unassembled WGS sequence"/>
</dbReference>
<sequence>MKEKTVTEKRRKYCAAFKEEVLQMVFNGHPVSRVARSLGIIGENLIYRSTSDILLLLIQKIRQGNRMQVYGFKYT</sequence>
<dbReference type="EMBL" id="BAABHC010000005">
    <property type="protein sequence ID" value="GAA4429769.1"/>
    <property type="molecule type" value="Genomic_DNA"/>
</dbReference>
<reference evidence="2" key="1">
    <citation type="journal article" date="2019" name="Int. J. Syst. Evol. Microbiol.">
        <title>The Global Catalogue of Microorganisms (GCM) 10K type strain sequencing project: providing services to taxonomists for standard genome sequencing and annotation.</title>
        <authorList>
            <consortium name="The Broad Institute Genomics Platform"/>
            <consortium name="The Broad Institute Genome Sequencing Center for Infectious Disease"/>
            <person name="Wu L."/>
            <person name="Ma J."/>
        </authorList>
    </citation>
    <scope>NUCLEOTIDE SEQUENCE [LARGE SCALE GENOMIC DNA]</scope>
    <source>
        <strain evidence="2">JCM 17926</strain>
    </source>
</reference>
<evidence type="ECO:0000313" key="2">
    <source>
        <dbReference type="Proteomes" id="UP001500552"/>
    </source>
</evidence>
<dbReference type="InterPro" id="IPR010921">
    <property type="entry name" value="Trp_repressor/repl_initiator"/>
</dbReference>
<dbReference type="RefSeq" id="WP_345158087.1">
    <property type="nucleotide sequence ID" value="NZ_BAABHC010000005.1"/>
</dbReference>
<protein>
    <recommendedName>
        <fullName evidence="3">Transposase</fullName>
    </recommendedName>
</protein>
<keyword evidence="2" id="KW-1185">Reference proteome</keyword>
<name>A0ABP8LIP3_9BACT</name>
<gene>
    <name evidence="1" type="ORF">GCM10023188_15610</name>
</gene>
<evidence type="ECO:0008006" key="3">
    <source>
        <dbReference type="Google" id="ProtNLM"/>
    </source>
</evidence>
<evidence type="ECO:0000313" key="1">
    <source>
        <dbReference type="EMBL" id="GAA4429769.1"/>
    </source>
</evidence>
<dbReference type="SUPFAM" id="SSF48295">
    <property type="entry name" value="TrpR-like"/>
    <property type="match status" value="1"/>
</dbReference>
<accession>A0ABP8LIP3</accession>